<name>A0A9P7DVA2_9AGAM</name>
<dbReference type="GO" id="GO:0005576">
    <property type="term" value="C:extracellular region"/>
    <property type="evidence" value="ECO:0007669"/>
    <property type="project" value="UniProtKB-SubCell"/>
</dbReference>
<gene>
    <name evidence="5" type="ORF">HD556DRAFT_1227205</name>
</gene>
<feature type="domain" description="Crinkler effector protein N-terminal" evidence="4">
    <location>
        <begin position="6"/>
        <end position="59"/>
    </location>
</feature>
<sequence length="61" mass="6875">MSSTILELNCWILGDSPKHIFPVNVESASTVGHLKEAIKDRAQNRFSDIDAYVLDLWKVSD</sequence>
<dbReference type="Pfam" id="PF20147">
    <property type="entry name" value="Crinkler"/>
    <property type="match status" value="1"/>
</dbReference>
<accession>A0A9P7DVA2</accession>
<evidence type="ECO:0000256" key="1">
    <source>
        <dbReference type="ARBA" id="ARBA00004340"/>
    </source>
</evidence>
<dbReference type="RefSeq" id="XP_041166141.1">
    <property type="nucleotide sequence ID" value="XM_041297146.1"/>
</dbReference>
<organism evidence="5 6">
    <name type="scientific">Suillus plorans</name>
    <dbReference type="NCBI Taxonomy" id="116603"/>
    <lineage>
        <taxon>Eukaryota</taxon>
        <taxon>Fungi</taxon>
        <taxon>Dikarya</taxon>
        <taxon>Basidiomycota</taxon>
        <taxon>Agaricomycotina</taxon>
        <taxon>Agaricomycetes</taxon>
        <taxon>Agaricomycetidae</taxon>
        <taxon>Boletales</taxon>
        <taxon>Suillineae</taxon>
        <taxon>Suillaceae</taxon>
        <taxon>Suillus</taxon>
    </lineage>
</organism>
<comment type="caution">
    <text evidence="5">The sequence shown here is derived from an EMBL/GenBank/DDBJ whole genome shotgun (WGS) entry which is preliminary data.</text>
</comment>
<reference evidence="5" key="1">
    <citation type="journal article" date="2020" name="New Phytol.">
        <title>Comparative genomics reveals dynamic genome evolution in host specialist ectomycorrhizal fungi.</title>
        <authorList>
            <person name="Lofgren L.A."/>
            <person name="Nguyen N.H."/>
            <person name="Vilgalys R."/>
            <person name="Ruytinx J."/>
            <person name="Liao H.L."/>
            <person name="Branco S."/>
            <person name="Kuo A."/>
            <person name="LaButti K."/>
            <person name="Lipzen A."/>
            <person name="Andreopoulos W."/>
            <person name="Pangilinan J."/>
            <person name="Riley R."/>
            <person name="Hundley H."/>
            <person name="Na H."/>
            <person name="Barry K."/>
            <person name="Grigoriev I.V."/>
            <person name="Stajich J.E."/>
            <person name="Kennedy P.G."/>
        </authorList>
    </citation>
    <scope>NUCLEOTIDE SEQUENCE</scope>
    <source>
        <strain evidence="5">S12</strain>
    </source>
</reference>
<dbReference type="AlphaFoldDB" id="A0A9P7DVA2"/>
<dbReference type="OrthoDB" id="2427869at2759"/>
<protein>
    <recommendedName>
        <fullName evidence="4">Crinkler effector protein N-terminal domain-containing protein</fullName>
    </recommendedName>
</protein>
<keyword evidence="6" id="KW-1185">Reference proteome</keyword>
<evidence type="ECO:0000259" key="4">
    <source>
        <dbReference type="Pfam" id="PF20147"/>
    </source>
</evidence>
<proteinExistence type="predicted"/>
<keyword evidence="3" id="KW-0964">Secreted</keyword>
<dbReference type="InterPro" id="IPR045379">
    <property type="entry name" value="Crinkler_N"/>
</dbReference>
<dbReference type="GO" id="GO:0043657">
    <property type="term" value="C:host cell"/>
    <property type="evidence" value="ECO:0007669"/>
    <property type="project" value="UniProtKB-SubCell"/>
</dbReference>
<evidence type="ECO:0000256" key="3">
    <source>
        <dbReference type="ARBA" id="ARBA00022525"/>
    </source>
</evidence>
<dbReference type="EMBL" id="JABBWE010000004">
    <property type="protein sequence ID" value="KAG1803795.1"/>
    <property type="molecule type" value="Genomic_DNA"/>
</dbReference>
<dbReference type="Proteomes" id="UP000719766">
    <property type="component" value="Unassembled WGS sequence"/>
</dbReference>
<dbReference type="GeneID" id="64590910"/>
<comment type="subcellular location">
    <subcellularLocation>
        <location evidence="1">Host cell</location>
    </subcellularLocation>
    <subcellularLocation>
        <location evidence="2">Secreted</location>
    </subcellularLocation>
</comment>
<evidence type="ECO:0000313" key="6">
    <source>
        <dbReference type="Proteomes" id="UP000719766"/>
    </source>
</evidence>
<evidence type="ECO:0000313" key="5">
    <source>
        <dbReference type="EMBL" id="KAG1803795.1"/>
    </source>
</evidence>
<evidence type="ECO:0000256" key="2">
    <source>
        <dbReference type="ARBA" id="ARBA00004613"/>
    </source>
</evidence>